<proteinExistence type="predicted"/>
<keyword evidence="2" id="KW-0813">Transport</keyword>
<feature type="transmembrane region" description="Helical" evidence="10">
    <location>
        <begin position="389"/>
        <end position="408"/>
    </location>
</feature>
<keyword evidence="3" id="KW-0050">Antiport</keyword>
<evidence type="ECO:0000256" key="7">
    <source>
        <dbReference type="ARBA" id="ARBA00023065"/>
    </source>
</evidence>
<evidence type="ECO:0000313" key="11">
    <source>
        <dbReference type="EMBL" id="SHK33262.1"/>
    </source>
</evidence>
<keyword evidence="7" id="KW-0406">Ion transport</keyword>
<evidence type="ECO:0000256" key="3">
    <source>
        <dbReference type="ARBA" id="ARBA00022449"/>
    </source>
</evidence>
<keyword evidence="12" id="KW-1185">Reference proteome</keyword>
<feature type="transmembrane region" description="Helical" evidence="10">
    <location>
        <begin position="414"/>
        <end position="436"/>
    </location>
</feature>
<evidence type="ECO:0000256" key="8">
    <source>
        <dbReference type="ARBA" id="ARBA00023136"/>
    </source>
</evidence>
<feature type="transmembrane region" description="Helical" evidence="10">
    <location>
        <begin position="21"/>
        <end position="42"/>
    </location>
</feature>
<dbReference type="GO" id="GO:0006811">
    <property type="term" value="P:monoatomic ion transport"/>
    <property type="evidence" value="ECO:0007669"/>
    <property type="project" value="UniProtKB-KW"/>
</dbReference>
<dbReference type="NCBIfam" id="TIGR00797">
    <property type="entry name" value="matE"/>
    <property type="match status" value="1"/>
</dbReference>
<dbReference type="InterPro" id="IPR048279">
    <property type="entry name" value="MdtK-like"/>
</dbReference>
<comment type="subcellular location">
    <subcellularLocation>
        <location evidence="1">Cell membrane</location>
        <topology evidence="1">Multi-pass membrane protein</topology>
    </subcellularLocation>
</comment>
<dbReference type="GO" id="GO:0015297">
    <property type="term" value="F:antiporter activity"/>
    <property type="evidence" value="ECO:0007669"/>
    <property type="project" value="UniProtKB-KW"/>
</dbReference>
<dbReference type="Proteomes" id="UP000184275">
    <property type="component" value="Unassembled WGS sequence"/>
</dbReference>
<evidence type="ECO:0000256" key="6">
    <source>
        <dbReference type="ARBA" id="ARBA00022989"/>
    </source>
</evidence>
<name>A0A1M6RLD7_9BACT</name>
<evidence type="ECO:0000256" key="1">
    <source>
        <dbReference type="ARBA" id="ARBA00004651"/>
    </source>
</evidence>
<feature type="transmembrane region" description="Helical" evidence="10">
    <location>
        <begin position="166"/>
        <end position="183"/>
    </location>
</feature>
<feature type="transmembrane region" description="Helical" evidence="10">
    <location>
        <begin position="57"/>
        <end position="76"/>
    </location>
</feature>
<accession>A0A1M6RLD7</accession>
<dbReference type="GO" id="GO:0042910">
    <property type="term" value="F:xenobiotic transmembrane transporter activity"/>
    <property type="evidence" value="ECO:0007669"/>
    <property type="project" value="InterPro"/>
</dbReference>
<protein>
    <recommendedName>
        <fullName evidence="9">Multidrug-efflux transporter</fullName>
    </recommendedName>
</protein>
<dbReference type="PANTHER" id="PTHR43298">
    <property type="entry name" value="MULTIDRUG RESISTANCE PROTEIN NORM-RELATED"/>
    <property type="match status" value="1"/>
</dbReference>
<keyword evidence="4" id="KW-1003">Cell membrane</keyword>
<feature type="transmembrane region" description="Helical" evidence="10">
    <location>
        <begin position="230"/>
        <end position="257"/>
    </location>
</feature>
<feature type="transmembrane region" description="Helical" evidence="10">
    <location>
        <begin position="189"/>
        <end position="209"/>
    </location>
</feature>
<dbReference type="RefSeq" id="WP_073302665.1">
    <property type="nucleotide sequence ID" value="NZ_FRAW01000004.1"/>
</dbReference>
<feature type="transmembrane region" description="Helical" evidence="10">
    <location>
        <begin position="277"/>
        <end position="300"/>
    </location>
</feature>
<organism evidence="11 12">
    <name type="scientific">Fibrobacter intestinalis</name>
    <dbReference type="NCBI Taxonomy" id="28122"/>
    <lineage>
        <taxon>Bacteria</taxon>
        <taxon>Pseudomonadati</taxon>
        <taxon>Fibrobacterota</taxon>
        <taxon>Fibrobacteria</taxon>
        <taxon>Fibrobacterales</taxon>
        <taxon>Fibrobacteraceae</taxon>
        <taxon>Fibrobacter</taxon>
    </lineage>
</organism>
<gene>
    <name evidence="11" type="ORF">SAMN05720469_10444</name>
</gene>
<dbReference type="AlphaFoldDB" id="A0A1M6RLD7"/>
<dbReference type="Pfam" id="PF01554">
    <property type="entry name" value="MatE"/>
    <property type="match status" value="2"/>
</dbReference>
<dbReference type="PANTHER" id="PTHR43298:SF2">
    <property type="entry name" value="FMN_FAD EXPORTER YEEO-RELATED"/>
    <property type="match status" value="1"/>
</dbReference>
<dbReference type="InterPro" id="IPR002528">
    <property type="entry name" value="MATE_fam"/>
</dbReference>
<dbReference type="EMBL" id="FRAW01000004">
    <property type="protein sequence ID" value="SHK33262.1"/>
    <property type="molecule type" value="Genomic_DNA"/>
</dbReference>
<dbReference type="InterPro" id="IPR050222">
    <property type="entry name" value="MATE_MdtK"/>
</dbReference>
<feature type="transmembrane region" description="Helical" evidence="10">
    <location>
        <begin position="354"/>
        <end position="377"/>
    </location>
</feature>
<feature type="transmembrane region" description="Helical" evidence="10">
    <location>
        <begin position="312"/>
        <end position="334"/>
    </location>
</feature>
<dbReference type="GO" id="GO:0005886">
    <property type="term" value="C:plasma membrane"/>
    <property type="evidence" value="ECO:0007669"/>
    <property type="project" value="UniProtKB-SubCell"/>
</dbReference>
<evidence type="ECO:0000256" key="4">
    <source>
        <dbReference type="ARBA" id="ARBA00022475"/>
    </source>
</evidence>
<feature type="transmembrane region" description="Helical" evidence="10">
    <location>
        <begin position="133"/>
        <end position="154"/>
    </location>
</feature>
<evidence type="ECO:0000313" key="12">
    <source>
        <dbReference type="Proteomes" id="UP000184275"/>
    </source>
</evidence>
<evidence type="ECO:0000256" key="10">
    <source>
        <dbReference type="SAM" id="Phobius"/>
    </source>
</evidence>
<keyword evidence="5 10" id="KW-0812">Transmembrane</keyword>
<evidence type="ECO:0000256" key="5">
    <source>
        <dbReference type="ARBA" id="ARBA00022692"/>
    </source>
</evidence>
<keyword evidence="6 10" id="KW-1133">Transmembrane helix</keyword>
<reference evidence="12" key="1">
    <citation type="submission" date="2016-11" db="EMBL/GenBank/DDBJ databases">
        <authorList>
            <person name="Varghese N."/>
            <person name="Submissions S."/>
        </authorList>
    </citation>
    <scope>NUCLEOTIDE SEQUENCE [LARGE SCALE GENOMIC DNA]</scope>
    <source>
        <strain evidence="12">UWOS</strain>
    </source>
</reference>
<dbReference type="PIRSF" id="PIRSF006603">
    <property type="entry name" value="DinF"/>
    <property type="match status" value="1"/>
</dbReference>
<feature type="transmembrane region" description="Helical" evidence="10">
    <location>
        <begin position="96"/>
        <end position="121"/>
    </location>
</feature>
<dbReference type="CDD" id="cd13138">
    <property type="entry name" value="MATE_yoeA_like"/>
    <property type="match status" value="1"/>
</dbReference>
<evidence type="ECO:0000256" key="9">
    <source>
        <dbReference type="ARBA" id="ARBA00031636"/>
    </source>
</evidence>
<evidence type="ECO:0000256" key="2">
    <source>
        <dbReference type="ARBA" id="ARBA00022448"/>
    </source>
</evidence>
<sequence>MPQNLAHGSIFKNIAIFSLPYLLAYFLQTLYGLADLFIIGQFESAEAITAVAVGSQVMHFLTVIIVGFAMGTTVLIGRAFGAKNFLSISRIAGNSILLLGTASILLTASLLFFCSPIVSLLKTPPEAIDNTTRYLRICFAGIPGIIAYNFMAAIFRGMGESKRPMYFIAFACLLNIALDYIFIGGFHWSAAGAAAATILAQTASFLMALKSVRKSVGFSLSLKDFRPHKTILRGICSVGFPIAIQDGFIQVSFLFITMIANSRGMEIAAAVGIVEKIISFLFLVPSAMLSTISAIASQSFGAKDFQRARKTLWTGMGITASVAFIFAIAFQFISENAVALFTEDPAIVRFGTEYLRMYVFDCIFASVHFCFSGYFCARGLSIISFVHNAFSIALVRIPGTALAAKYFPDTLLPMGMAAPAGSLFSVIFCFAVFKIYKRKLDGG</sequence>
<keyword evidence="8 10" id="KW-0472">Membrane</keyword>